<evidence type="ECO:0000256" key="14">
    <source>
        <dbReference type="ARBA" id="ARBA00031653"/>
    </source>
</evidence>
<dbReference type="Gene3D" id="2.60.40.720">
    <property type="match status" value="1"/>
</dbReference>
<dbReference type="PANTHER" id="PTHR11447:SF6">
    <property type="entry name" value="CELLULAR TUMOR ANTIGEN P53"/>
    <property type="match status" value="1"/>
</dbReference>
<keyword evidence="4" id="KW-0488">Methylation</keyword>
<evidence type="ECO:0000256" key="3">
    <source>
        <dbReference type="ARBA" id="ARBA00017135"/>
    </source>
</evidence>
<evidence type="ECO:0000256" key="15">
    <source>
        <dbReference type="SAM" id="MobiDB-lite"/>
    </source>
</evidence>
<protein>
    <recommendedName>
        <fullName evidence="3">Cellular tumor antigen p53</fullName>
    </recommendedName>
    <alternativeName>
        <fullName evidence="14">Tumor suppressor p53</fullName>
    </alternativeName>
</protein>
<feature type="domain" description="p53 tetramerisation" evidence="16">
    <location>
        <begin position="66"/>
        <end position="104"/>
    </location>
</feature>
<evidence type="ECO:0000256" key="1">
    <source>
        <dbReference type="ARBA" id="ARBA00004305"/>
    </source>
</evidence>
<keyword evidence="9" id="KW-0805">Transcription regulation</keyword>
<comment type="caution">
    <text evidence="17">The sequence shown here is derived from an EMBL/GenBank/DDBJ whole genome shotgun (WGS) entry which is preliminary data.</text>
</comment>
<dbReference type="Proteomes" id="UP001266305">
    <property type="component" value="Unassembled WGS sequence"/>
</dbReference>
<dbReference type="InterPro" id="IPR008967">
    <property type="entry name" value="p53-like_TF_DNA-bd_sf"/>
</dbReference>
<keyword evidence="12" id="KW-0539">Nucleus</keyword>
<keyword evidence="18" id="KW-1185">Reference proteome</keyword>
<keyword evidence="13" id="KW-0131">Cell cycle</keyword>
<reference evidence="17 18" key="1">
    <citation type="submission" date="2023-05" db="EMBL/GenBank/DDBJ databases">
        <title>B98-5 Cell Line De Novo Hybrid Assembly: An Optical Mapping Approach.</title>
        <authorList>
            <person name="Kananen K."/>
            <person name="Auerbach J.A."/>
            <person name="Kautto E."/>
            <person name="Blachly J.S."/>
        </authorList>
    </citation>
    <scope>NUCLEOTIDE SEQUENCE [LARGE SCALE GENOMIC DNA]</scope>
    <source>
        <strain evidence="17">B95-8</strain>
        <tissue evidence="17">Cell line</tissue>
    </source>
</reference>
<dbReference type="InterPro" id="IPR036674">
    <property type="entry name" value="p53_tetramer_sf"/>
</dbReference>
<accession>A0ABQ9W522</accession>
<evidence type="ECO:0000256" key="13">
    <source>
        <dbReference type="ARBA" id="ARBA00023306"/>
    </source>
</evidence>
<name>A0ABQ9W522_SAGOE</name>
<sequence>MSHLRSADCATIHYNHMCNSSCMGTMNQRPILTIIWKTPVVICWDGTALSTKRALPNSTSSSLQPKKNPLDGEYFTLQIHGCERFEMFRELNEALELKDAQDGKEPVGSRAYSSHLKSKKGQFTSLHKELTVKREEPDSD</sequence>
<dbReference type="SUPFAM" id="SSF49417">
    <property type="entry name" value="p53-like transcription factors"/>
    <property type="match status" value="1"/>
</dbReference>
<evidence type="ECO:0000313" key="17">
    <source>
        <dbReference type="EMBL" id="KAK2115883.1"/>
    </source>
</evidence>
<dbReference type="Gene3D" id="4.10.170.10">
    <property type="entry name" value="p53-like tetramerisation domain"/>
    <property type="match status" value="1"/>
</dbReference>
<evidence type="ECO:0000256" key="6">
    <source>
        <dbReference type="ARBA" id="ARBA00022499"/>
    </source>
</evidence>
<proteinExistence type="predicted"/>
<dbReference type="PANTHER" id="PTHR11447">
    <property type="entry name" value="CELLULAR TUMOR ANTIGEN P53"/>
    <property type="match status" value="1"/>
</dbReference>
<keyword evidence="8" id="KW-0053">Apoptosis</keyword>
<evidence type="ECO:0000313" key="18">
    <source>
        <dbReference type="Proteomes" id="UP001266305"/>
    </source>
</evidence>
<evidence type="ECO:0000256" key="9">
    <source>
        <dbReference type="ARBA" id="ARBA00023015"/>
    </source>
</evidence>
<evidence type="ECO:0000256" key="5">
    <source>
        <dbReference type="ARBA" id="ARBA00022491"/>
    </source>
</evidence>
<dbReference type="InterPro" id="IPR002117">
    <property type="entry name" value="p53_tumour_suppressor"/>
</dbReference>
<dbReference type="EMBL" id="JASSZA010000003">
    <property type="protein sequence ID" value="KAK2115883.1"/>
    <property type="molecule type" value="Genomic_DNA"/>
</dbReference>
<dbReference type="InterPro" id="IPR010991">
    <property type="entry name" value="p53_tetrameristn"/>
</dbReference>
<keyword evidence="5" id="KW-0678">Repressor</keyword>
<evidence type="ECO:0000256" key="10">
    <source>
        <dbReference type="ARBA" id="ARBA00023108"/>
    </source>
</evidence>
<evidence type="ECO:0000256" key="8">
    <source>
        <dbReference type="ARBA" id="ARBA00022703"/>
    </source>
</evidence>
<evidence type="ECO:0000259" key="16">
    <source>
        <dbReference type="Pfam" id="PF07710"/>
    </source>
</evidence>
<evidence type="ECO:0000256" key="11">
    <source>
        <dbReference type="ARBA" id="ARBA00023163"/>
    </source>
</evidence>
<keyword evidence="11" id="KW-0804">Transcription</keyword>
<evidence type="ECO:0000256" key="7">
    <source>
        <dbReference type="ARBA" id="ARBA00022590"/>
    </source>
</evidence>
<keyword evidence="10" id="KW-0090">Biological rhythms</keyword>
<keyword evidence="7" id="KW-1210">Necrosis</keyword>
<dbReference type="Pfam" id="PF07710">
    <property type="entry name" value="P53_tetramer"/>
    <property type="match status" value="1"/>
</dbReference>
<gene>
    <name evidence="17" type="ORF">P7K49_006509</name>
</gene>
<evidence type="ECO:0000256" key="4">
    <source>
        <dbReference type="ARBA" id="ARBA00022481"/>
    </source>
</evidence>
<feature type="compositionally biased region" description="Basic and acidic residues" evidence="15">
    <location>
        <begin position="126"/>
        <end position="140"/>
    </location>
</feature>
<evidence type="ECO:0000256" key="2">
    <source>
        <dbReference type="ARBA" id="ARBA00004322"/>
    </source>
</evidence>
<organism evidence="17 18">
    <name type="scientific">Saguinus oedipus</name>
    <name type="common">Cotton-top tamarin</name>
    <name type="synonym">Oedipomidas oedipus</name>
    <dbReference type="NCBI Taxonomy" id="9490"/>
    <lineage>
        <taxon>Eukaryota</taxon>
        <taxon>Metazoa</taxon>
        <taxon>Chordata</taxon>
        <taxon>Craniata</taxon>
        <taxon>Vertebrata</taxon>
        <taxon>Euteleostomi</taxon>
        <taxon>Mammalia</taxon>
        <taxon>Eutheria</taxon>
        <taxon>Euarchontoglires</taxon>
        <taxon>Primates</taxon>
        <taxon>Haplorrhini</taxon>
        <taxon>Platyrrhini</taxon>
        <taxon>Cebidae</taxon>
        <taxon>Callitrichinae</taxon>
        <taxon>Saguinus</taxon>
    </lineage>
</organism>
<dbReference type="InterPro" id="IPR012346">
    <property type="entry name" value="p53/RUNT-type_TF_DNA-bd_sf"/>
</dbReference>
<evidence type="ECO:0000256" key="12">
    <source>
        <dbReference type="ARBA" id="ARBA00023242"/>
    </source>
</evidence>
<feature type="region of interest" description="Disordered" evidence="15">
    <location>
        <begin position="99"/>
        <end position="140"/>
    </location>
</feature>
<keyword evidence="6" id="KW-1017">Isopeptide bond</keyword>
<dbReference type="SUPFAM" id="SSF47719">
    <property type="entry name" value="p53 tetramerization domain"/>
    <property type="match status" value="1"/>
</dbReference>
<comment type="subcellular location">
    <subcellularLocation>
        <location evidence="1">Mitochondrion matrix</location>
    </subcellularLocation>
    <subcellularLocation>
        <location evidence="2">Nucleus</location>
        <location evidence="2">PML body</location>
    </subcellularLocation>
</comment>